<evidence type="ECO:0000256" key="5">
    <source>
        <dbReference type="ARBA" id="ARBA00038359"/>
    </source>
</evidence>
<feature type="transmembrane region" description="Helical" evidence="6">
    <location>
        <begin position="154"/>
        <end position="176"/>
    </location>
</feature>
<evidence type="ECO:0000256" key="6">
    <source>
        <dbReference type="SAM" id="Phobius"/>
    </source>
</evidence>
<feature type="transmembrane region" description="Helical" evidence="6">
    <location>
        <begin position="281"/>
        <end position="307"/>
    </location>
</feature>
<dbReference type="AlphaFoldDB" id="A0A9W4UXM2"/>
<dbReference type="OrthoDB" id="61113at2759"/>
<comment type="similarity">
    <text evidence="5">Belongs to the SAT4 family.</text>
</comment>
<evidence type="ECO:0000259" key="7">
    <source>
        <dbReference type="Pfam" id="PF20684"/>
    </source>
</evidence>
<keyword evidence="2 6" id="KW-0812">Transmembrane</keyword>
<feature type="transmembrane region" description="Helical" evidence="6">
    <location>
        <begin position="120"/>
        <end position="142"/>
    </location>
</feature>
<dbReference type="EMBL" id="CAOQHR010000013">
    <property type="protein sequence ID" value="CAI6342283.1"/>
    <property type="molecule type" value="Genomic_DNA"/>
</dbReference>
<dbReference type="PANTHER" id="PTHR33048">
    <property type="entry name" value="PTH11-LIKE INTEGRAL MEMBRANE PROTEIN (AFU_ORTHOLOGUE AFUA_5G11245)"/>
    <property type="match status" value="1"/>
</dbReference>
<feature type="domain" description="Rhodopsin" evidence="7">
    <location>
        <begin position="58"/>
        <end position="311"/>
    </location>
</feature>
<comment type="caution">
    <text evidence="8">The sequence shown here is derived from an EMBL/GenBank/DDBJ whole genome shotgun (WGS) entry which is preliminary data.</text>
</comment>
<keyword evidence="3 6" id="KW-1133">Transmembrane helix</keyword>
<evidence type="ECO:0000313" key="9">
    <source>
        <dbReference type="Proteomes" id="UP001152607"/>
    </source>
</evidence>
<organism evidence="8 9">
    <name type="scientific">Periconia digitata</name>
    <dbReference type="NCBI Taxonomy" id="1303443"/>
    <lineage>
        <taxon>Eukaryota</taxon>
        <taxon>Fungi</taxon>
        <taxon>Dikarya</taxon>
        <taxon>Ascomycota</taxon>
        <taxon>Pezizomycotina</taxon>
        <taxon>Dothideomycetes</taxon>
        <taxon>Pleosporomycetidae</taxon>
        <taxon>Pleosporales</taxon>
        <taxon>Massarineae</taxon>
        <taxon>Periconiaceae</taxon>
        <taxon>Periconia</taxon>
    </lineage>
</organism>
<feature type="transmembrane region" description="Helical" evidence="6">
    <location>
        <begin position="74"/>
        <end position="100"/>
    </location>
</feature>
<feature type="transmembrane region" description="Helical" evidence="6">
    <location>
        <begin position="208"/>
        <end position="230"/>
    </location>
</feature>
<evidence type="ECO:0000256" key="4">
    <source>
        <dbReference type="ARBA" id="ARBA00023136"/>
    </source>
</evidence>
<dbReference type="InterPro" id="IPR052337">
    <property type="entry name" value="SAT4-like"/>
</dbReference>
<dbReference type="Pfam" id="PF20684">
    <property type="entry name" value="Fung_rhodopsin"/>
    <property type="match status" value="1"/>
</dbReference>
<keyword evidence="9" id="KW-1185">Reference proteome</keyword>
<reference evidence="8" key="1">
    <citation type="submission" date="2023-01" db="EMBL/GenBank/DDBJ databases">
        <authorList>
            <person name="Van Ghelder C."/>
            <person name="Rancurel C."/>
        </authorList>
    </citation>
    <scope>NUCLEOTIDE SEQUENCE</scope>
    <source>
        <strain evidence="8">CNCM I-4278</strain>
    </source>
</reference>
<dbReference type="InterPro" id="IPR049326">
    <property type="entry name" value="Rhodopsin_dom_fungi"/>
</dbReference>
<dbReference type="GO" id="GO:0016020">
    <property type="term" value="C:membrane"/>
    <property type="evidence" value="ECO:0007669"/>
    <property type="project" value="UniProtKB-SubCell"/>
</dbReference>
<evidence type="ECO:0000256" key="1">
    <source>
        <dbReference type="ARBA" id="ARBA00004141"/>
    </source>
</evidence>
<proteinExistence type="inferred from homology"/>
<evidence type="ECO:0000313" key="8">
    <source>
        <dbReference type="EMBL" id="CAI6342283.1"/>
    </source>
</evidence>
<protein>
    <recommendedName>
        <fullName evidence="7">Rhodopsin domain-containing protein</fullName>
    </recommendedName>
</protein>
<feature type="transmembrane region" description="Helical" evidence="6">
    <location>
        <begin position="242"/>
        <end position="261"/>
    </location>
</feature>
<dbReference type="Proteomes" id="UP001152607">
    <property type="component" value="Unassembled WGS sequence"/>
</dbReference>
<evidence type="ECO:0000256" key="2">
    <source>
        <dbReference type="ARBA" id="ARBA00022692"/>
    </source>
</evidence>
<gene>
    <name evidence="8" type="ORF">PDIGIT_LOCUS15488</name>
</gene>
<accession>A0A9W4UXM2</accession>
<sequence>MQLPAAFPMATDDLLMSMAMMAQEPLDPNEKIPLANRQETIYGATIPFHIISWAAVGFRLYTRFRVVREIGIDDYLIILAAFFNLASLIGVLCSLDYGLGSHFGFVLNEHAEWLTPLMRWLYIQNATYLTCSGIVKMSLLFQYFRMFKQGKSRIACQIVLGLVVLYTVTAFMQGWFPCFPANGFWDRLQTPRPKCWGLGYATIDGARMALYGFAATNMILDVIIFAIPMSVYWKPGIGRREIVALTALFALGSIVVLMAILRLWSVARHDAAGIQSFDFPWWFPLTLIFSALEVDFAIITASIPIFWPVIVRSLPQIFVTQEIHVTHHSRLTDNGNDFEMGRPQSLKSNNSQEGLTCVATGGKTDYNDTFVVDHVTGKTPQNRVEIAVRPPKKWGR</sequence>
<evidence type="ECO:0000256" key="3">
    <source>
        <dbReference type="ARBA" id="ARBA00022989"/>
    </source>
</evidence>
<feature type="transmembrane region" description="Helical" evidence="6">
    <location>
        <begin position="41"/>
        <end position="62"/>
    </location>
</feature>
<keyword evidence="4 6" id="KW-0472">Membrane</keyword>
<dbReference type="PANTHER" id="PTHR33048:SF47">
    <property type="entry name" value="INTEGRAL MEMBRANE PROTEIN-RELATED"/>
    <property type="match status" value="1"/>
</dbReference>
<comment type="subcellular location">
    <subcellularLocation>
        <location evidence="1">Membrane</location>
        <topology evidence="1">Multi-pass membrane protein</topology>
    </subcellularLocation>
</comment>
<name>A0A9W4UXM2_9PLEO</name>